<dbReference type="Gene3D" id="1.20.5.1930">
    <property type="match status" value="1"/>
</dbReference>
<gene>
    <name evidence="12" type="ORF">TR51_05220</name>
</gene>
<evidence type="ECO:0000256" key="1">
    <source>
        <dbReference type="ARBA" id="ARBA00000085"/>
    </source>
</evidence>
<dbReference type="PANTHER" id="PTHR24421:SF10">
    <property type="entry name" value="NITRATE_NITRITE SENSOR PROTEIN NARQ"/>
    <property type="match status" value="1"/>
</dbReference>
<dbReference type="InterPro" id="IPR011712">
    <property type="entry name" value="Sig_transdc_His_kin_sub3_dim/P"/>
</dbReference>
<feature type="domain" description="Signal transduction histidine kinase subgroup 3 dimerisation and phosphoacceptor" evidence="11">
    <location>
        <begin position="175"/>
        <end position="240"/>
    </location>
</feature>
<dbReference type="EMBL" id="JXZB01000001">
    <property type="protein sequence ID" value="KIQ66848.1"/>
    <property type="molecule type" value="Genomic_DNA"/>
</dbReference>
<dbReference type="InterPro" id="IPR050482">
    <property type="entry name" value="Sensor_HK_TwoCompSys"/>
</dbReference>
<dbReference type="GO" id="GO:0005524">
    <property type="term" value="F:ATP binding"/>
    <property type="evidence" value="ECO:0007669"/>
    <property type="project" value="UniProtKB-KW"/>
</dbReference>
<dbReference type="Pfam" id="PF07730">
    <property type="entry name" value="HisKA_3"/>
    <property type="match status" value="1"/>
</dbReference>
<reference evidence="12 13" key="1">
    <citation type="submission" date="2015-02" db="EMBL/GenBank/DDBJ databases">
        <title>Draft genome sequence of Kitasatospora griseola MF730-N6, a bafilomycin, terpentecin and satosporin producer.</title>
        <authorList>
            <person name="Arens J.C."/>
            <person name="Haltli B."/>
            <person name="Kerr R.G."/>
        </authorList>
    </citation>
    <scope>NUCLEOTIDE SEQUENCE [LARGE SCALE GENOMIC DNA]</scope>
    <source>
        <strain evidence="12 13">MF730-N6</strain>
    </source>
</reference>
<keyword evidence="8" id="KW-0902">Two-component regulatory system</keyword>
<dbReference type="GO" id="GO:0000155">
    <property type="term" value="F:phosphorelay sensor kinase activity"/>
    <property type="evidence" value="ECO:0007669"/>
    <property type="project" value="InterPro"/>
</dbReference>
<evidence type="ECO:0000256" key="8">
    <source>
        <dbReference type="ARBA" id="ARBA00023012"/>
    </source>
</evidence>
<dbReference type="CDD" id="cd16917">
    <property type="entry name" value="HATPase_UhpB-NarQ-NarX-like"/>
    <property type="match status" value="1"/>
</dbReference>
<dbReference type="EC" id="2.7.13.3" evidence="2"/>
<name>A0A0D0Q6U5_KITGR</name>
<feature type="transmembrane region" description="Helical" evidence="10">
    <location>
        <begin position="42"/>
        <end position="60"/>
    </location>
</feature>
<comment type="catalytic activity">
    <reaction evidence="1">
        <text>ATP + protein L-histidine = ADP + protein N-phospho-L-histidine.</text>
        <dbReference type="EC" id="2.7.13.3"/>
    </reaction>
</comment>
<sequence length="379" mass="39831">MDVVRWWRSPLWATLGRAAALAFLVVAIDNNGAKLGDGHRHLTVTVAATACALILAVPRLRLTVGPLAAVAVTAWWGWLTDLLLAVVMFDLAVARRTRLALLCVALALAGNLAGVRAASVWVGQRWLSTLTVLLFGLVLGLWQGNRRRLVHTLAGQVEQLRVEARLREDAARAAERSRIAAEMHDVLAHRLSLIALHTGVLATRGAALPGPVADRLAMLRTTSVEALTDLREVLGALHDPHAGPADAPAVREVAALVADARAAGQQVALTVTGRAADVPTTHRLAAYRIVQEALTNARKHADGAAAEVRVDYRPPATRVEVTNGAGAAGSAAVDSGYGLVGLRERVTALGGHLDAGPAGTGSWRLSARLPHPAPKDGPT</sequence>
<evidence type="ECO:0000259" key="11">
    <source>
        <dbReference type="Pfam" id="PF07730"/>
    </source>
</evidence>
<dbReference type="OrthoDB" id="227596at2"/>
<proteinExistence type="predicted"/>
<dbReference type="STRING" id="2064.TR51_05220"/>
<keyword evidence="10" id="KW-1133">Transmembrane helix</keyword>
<comment type="caution">
    <text evidence="12">The sequence shown here is derived from an EMBL/GenBank/DDBJ whole genome shotgun (WGS) entry which is preliminary data.</text>
</comment>
<accession>A0A0D0Q6U5</accession>
<feature type="transmembrane region" description="Helical" evidence="10">
    <location>
        <begin position="66"/>
        <end position="87"/>
    </location>
</feature>
<evidence type="ECO:0000256" key="9">
    <source>
        <dbReference type="SAM" id="MobiDB-lite"/>
    </source>
</evidence>
<keyword evidence="6 12" id="KW-0418">Kinase</keyword>
<evidence type="ECO:0000256" key="5">
    <source>
        <dbReference type="ARBA" id="ARBA00022741"/>
    </source>
</evidence>
<protein>
    <recommendedName>
        <fullName evidence="2">histidine kinase</fullName>
        <ecNumber evidence="2">2.7.13.3</ecNumber>
    </recommendedName>
</protein>
<keyword evidence="7" id="KW-0067">ATP-binding</keyword>
<feature type="transmembrane region" description="Helical" evidence="10">
    <location>
        <begin position="125"/>
        <end position="142"/>
    </location>
</feature>
<evidence type="ECO:0000313" key="13">
    <source>
        <dbReference type="Proteomes" id="UP000032066"/>
    </source>
</evidence>
<keyword evidence="10" id="KW-0812">Transmembrane</keyword>
<dbReference type="PANTHER" id="PTHR24421">
    <property type="entry name" value="NITRATE/NITRITE SENSOR PROTEIN NARX-RELATED"/>
    <property type="match status" value="1"/>
</dbReference>
<feature type="region of interest" description="Disordered" evidence="9">
    <location>
        <begin position="357"/>
        <end position="379"/>
    </location>
</feature>
<organism evidence="12 13">
    <name type="scientific">Kitasatospora griseola</name>
    <name type="common">Streptomyces griseolosporeus</name>
    <dbReference type="NCBI Taxonomy" id="2064"/>
    <lineage>
        <taxon>Bacteria</taxon>
        <taxon>Bacillati</taxon>
        <taxon>Actinomycetota</taxon>
        <taxon>Actinomycetes</taxon>
        <taxon>Kitasatosporales</taxon>
        <taxon>Streptomycetaceae</taxon>
        <taxon>Kitasatospora</taxon>
    </lineage>
</organism>
<keyword evidence="3" id="KW-0597">Phosphoprotein</keyword>
<dbReference type="GO" id="GO:0046983">
    <property type="term" value="F:protein dimerization activity"/>
    <property type="evidence" value="ECO:0007669"/>
    <property type="project" value="InterPro"/>
</dbReference>
<evidence type="ECO:0000256" key="3">
    <source>
        <dbReference type="ARBA" id="ARBA00022553"/>
    </source>
</evidence>
<evidence type="ECO:0000256" key="6">
    <source>
        <dbReference type="ARBA" id="ARBA00022777"/>
    </source>
</evidence>
<evidence type="ECO:0000256" key="4">
    <source>
        <dbReference type="ARBA" id="ARBA00022679"/>
    </source>
</evidence>
<feature type="transmembrane region" description="Helical" evidence="10">
    <location>
        <begin position="12"/>
        <end position="30"/>
    </location>
</feature>
<dbReference type="InterPro" id="IPR036890">
    <property type="entry name" value="HATPase_C_sf"/>
</dbReference>
<keyword evidence="10" id="KW-0472">Membrane</keyword>
<evidence type="ECO:0000256" key="10">
    <source>
        <dbReference type="SAM" id="Phobius"/>
    </source>
</evidence>
<dbReference type="GO" id="GO:0016020">
    <property type="term" value="C:membrane"/>
    <property type="evidence" value="ECO:0007669"/>
    <property type="project" value="InterPro"/>
</dbReference>
<feature type="transmembrane region" description="Helical" evidence="10">
    <location>
        <begin position="99"/>
        <end position="119"/>
    </location>
</feature>
<dbReference type="AlphaFoldDB" id="A0A0D0Q6U5"/>
<dbReference type="Proteomes" id="UP000032066">
    <property type="component" value="Unassembled WGS sequence"/>
</dbReference>
<keyword evidence="13" id="KW-1185">Reference proteome</keyword>
<dbReference type="PATRIC" id="fig|2064.6.peg.1156"/>
<keyword evidence="5" id="KW-0547">Nucleotide-binding</keyword>
<evidence type="ECO:0000313" key="12">
    <source>
        <dbReference type="EMBL" id="KIQ66848.1"/>
    </source>
</evidence>
<keyword evidence="4" id="KW-0808">Transferase</keyword>
<dbReference type="SUPFAM" id="SSF55874">
    <property type="entry name" value="ATPase domain of HSP90 chaperone/DNA topoisomerase II/histidine kinase"/>
    <property type="match status" value="1"/>
</dbReference>
<dbReference type="Gene3D" id="3.30.565.10">
    <property type="entry name" value="Histidine kinase-like ATPase, C-terminal domain"/>
    <property type="match status" value="1"/>
</dbReference>
<evidence type="ECO:0000256" key="2">
    <source>
        <dbReference type="ARBA" id="ARBA00012438"/>
    </source>
</evidence>
<evidence type="ECO:0000256" key="7">
    <source>
        <dbReference type="ARBA" id="ARBA00022840"/>
    </source>
</evidence>